<sequence>MKNKFVHLIPFDLGIVFEDDILFDKKYHKN</sequence>
<organism evidence="1 2">
    <name type="scientific">Mycoplasmopsis caviae</name>
    <dbReference type="NCBI Taxonomy" id="55603"/>
    <lineage>
        <taxon>Bacteria</taxon>
        <taxon>Bacillati</taxon>
        <taxon>Mycoplasmatota</taxon>
        <taxon>Mycoplasmoidales</taxon>
        <taxon>Metamycoplasmataceae</taxon>
        <taxon>Mycoplasmopsis</taxon>
    </lineage>
</organism>
<dbReference type="Proteomes" id="UP000280036">
    <property type="component" value="Unassembled WGS sequence"/>
</dbReference>
<protein>
    <submittedName>
        <fullName evidence="1">Uncharacterized protein</fullName>
    </submittedName>
</protein>
<gene>
    <name evidence="1" type="ORF">NCTC10126_00452</name>
</gene>
<evidence type="ECO:0000313" key="2">
    <source>
        <dbReference type="Proteomes" id="UP000280036"/>
    </source>
</evidence>
<reference evidence="1 2" key="1">
    <citation type="submission" date="2018-12" db="EMBL/GenBank/DDBJ databases">
        <authorList>
            <consortium name="Pathogen Informatics"/>
        </authorList>
    </citation>
    <scope>NUCLEOTIDE SEQUENCE [LARGE SCALE GENOMIC DNA]</scope>
    <source>
        <strain evidence="1 2">NCTC10126</strain>
    </source>
</reference>
<accession>A0A3P8MDL0</accession>
<proteinExistence type="predicted"/>
<evidence type="ECO:0000313" key="1">
    <source>
        <dbReference type="EMBL" id="VDR41960.1"/>
    </source>
</evidence>
<name>A0A3P8MDL0_9BACT</name>
<dbReference type="EMBL" id="UZVY01000001">
    <property type="protein sequence ID" value="VDR41960.1"/>
    <property type="molecule type" value="Genomic_DNA"/>
</dbReference>
<dbReference type="AlphaFoldDB" id="A0A3P8MDL0"/>